<sequence length="124" mass="14404">MIEKCLASGQVKELIEEAQDKLKLIAKMFRMYISTLSVFICFLFAFEYIVFVELKKQPSLILKDPFRMGNNILVMCDAYTPAGEPIPTNKRYNAEKIFSHPDVVAEEPWYGIEQEYTLLQKDVK</sequence>
<comment type="caution">
    <text evidence="1">The sequence shown here is derived from an EMBL/GenBank/DDBJ whole genome shotgun (WGS) entry which is preliminary data.</text>
</comment>
<gene>
    <name evidence="1" type="ORF">LOK49_LG14G00798</name>
</gene>
<proteinExistence type="predicted"/>
<name>A0ACC0FAD0_9ERIC</name>
<dbReference type="Proteomes" id="UP001060215">
    <property type="component" value="Chromosome 15"/>
</dbReference>
<protein>
    <submittedName>
        <fullName evidence="1">Uncharacterized protein</fullName>
    </submittedName>
</protein>
<evidence type="ECO:0000313" key="2">
    <source>
        <dbReference type="Proteomes" id="UP001060215"/>
    </source>
</evidence>
<dbReference type="EMBL" id="CM045772">
    <property type="protein sequence ID" value="KAI7985219.1"/>
    <property type="molecule type" value="Genomic_DNA"/>
</dbReference>
<organism evidence="1 2">
    <name type="scientific">Camellia lanceoleosa</name>
    <dbReference type="NCBI Taxonomy" id="1840588"/>
    <lineage>
        <taxon>Eukaryota</taxon>
        <taxon>Viridiplantae</taxon>
        <taxon>Streptophyta</taxon>
        <taxon>Embryophyta</taxon>
        <taxon>Tracheophyta</taxon>
        <taxon>Spermatophyta</taxon>
        <taxon>Magnoliopsida</taxon>
        <taxon>eudicotyledons</taxon>
        <taxon>Gunneridae</taxon>
        <taxon>Pentapetalae</taxon>
        <taxon>asterids</taxon>
        <taxon>Ericales</taxon>
        <taxon>Theaceae</taxon>
        <taxon>Camellia</taxon>
    </lineage>
</organism>
<keyword evidence="2" id="KW-1185">Reference proteome</keyword>
<evidence type="ECO:0000313" key="1">
    <source>
        <dbReference type="EMBL" id="KAI7985219.1"/>
    </source>
</evidence>
<accession>A0ACC0FAD0</accession>
<reference evidence="1 2" key="1">
    <citation type="journal article" date="2022" name="Plant J.">
        <title>Chromosome-level genome of Camellia lanceoleosa provides a valuable resource for understanding genome evolution and self-incompatibility.</title>
        <authorList>
            <person name="Gong W."/>
            <person name="Xiao S."/>
            <person name="Wang L."/>
            <person name="Liao Z."/>
            <person name="Chang Y."/>
            <person name="Mo W."/>
            <person name="Hu G."/>
            <person name="Li W."/>
            <person name="Zhao G."/>
            <person name="Zhu H."/>
            <person name="Hu X."/>
            <person name="Ji K."/>
            <person name="Xiang X."/>
            <person name="Song Q."/>
            <person name="Yuan D."/>
            <person name="Jin S."/>
            <person name="Zhang L."/>
        </authorList>
    </citation>
    <scope>NUCLEOTIDE SEQUENCE [LARGE SCALE GENOMIC DNA]</scope>
    <source>
        <strain evidence="1">SQ_2022a</strain>
    </source>
</reference>